<name>A0AA40ZWC6_9SPHN</name>
<gene>
    <name evidence="1" type="ORF">JYA60_00285</name>
</gene>
<feature type="non-terminal residue" evidence="1">
    <location>
        <position position="1"/>
    </location>
</feature>
<reference evidence="1" key="1">
    <citation type="submission" date="2021-01" db="EMBL/GenBank/DDBJ databases">
        <title>Genome Sequencing of Type Strains.</title>
        <authorList>
            <person name="Lemaire J.F."/>
            <person name="Inderbitzin P."/>
            <person name="Collins S.B."/>
            <person name="Wespe N."/>
            <person name="Knight-Connoni V."/>
        </authorList>
    </citation>
    <scope>NUCLEOTIDE SEQUENCE</scope>
    <source>
        <strain evidence="1">DSM 14562</strain>
    </source>
</reference>
<evidence type="ECO:0000313" key="1">
    <source>
        <dbReference type="EMBL" id="MBN3556687.1"/>
    </source>
</evidence>
<dbReference type="AlphaFoldDB" id="A0AA40ZWC6"/>
<feature type="non-terminal residue" evidence="1">
    <location>
        <position position="109"/>
    </location>
</feature>
<dbReference type="EMBL" id="JAFHKU010000044">
    <property type="protein sequence ID" value="MBN3556687.1"/>
    <property type="molecule type" value="Genomic_DNA"/>
</dbReference>
<sequence>GVNFVGTTSSNSSAFDLPRIKETYADGWDVHLDSTFNDNITATFGTLAAAGASLQQNKELAAANGLTRGTEHGCWTGGQIESNPPSARVFVASVTSSGTAVVTMSSTSG</sequence>
<comment type="caution">
    <text evidence="1">The sequence shown here is derived from an EMBL/GenBank/DDBJ whole genome shotgun (WGS) entry which is preliminary data.</text>
</comment>
<organism evidence="1 2">
    <name type="scientific">Sphingomonas yabuuchiae</name>
    <dbReference type="NCBI Taxonomy" id="172044"/>
    <lineage>
        <taxon>Bacteria</taxon>
        <taxon>Pseudomonadati</taxon>
        <taxon>Pseudomonadota</taxon>
        <taxon>Alphaproteobacteria</taxon>
        <taxon>Sphingomonadales</taxon>
        <taxon>Sphingomonadaceae</taxon>
        <taxon>Sphingomonas</taxon>
    </lineage>
</organism>
<dbReference type="Proteomes" id="UP000704529">
    <property type="component" value="Unassembled WGS sequence"/>
</dbReference>
<evidence type="ECO:0000313" key="2">
    <source>
        <dbReference type="Proteomes" id="UP000704529"/>
    </source>
</evidence>
<protein>
    <submittedName>
        <fullName evidence="1">Uncharacterized protein</fullName>
    </submittedName>
</protein>
<accession>A0AA40ZWC6</accession>
<dbReference type="RefSeq" id="WP_206362635.1">
    <property type="nucleotide sequence ID" value="NZ_JAFHKU010000044.1"/>
</dbReference>
<proteinExistence type="predicted"/>